<gene>
    <name evidence="8" type="ordered locus">Sulac_0808</name>
</gene>
<feature type="transmembrane region" description="Helical" evidence="6">
    <location>
        <begin position="282"/>
        <end position="301"/>
    </location>
</feature>
<feature type="transmembrane region" description="Helical" evidence="6">
    <location>
        <begin position="400"/>
        <end position="419"/>
    </location>
</feature>
<evidence type="ECO:0000313" key="8">
    <source>
        <dbReference type="EMBL" id="AEW04311.1"/>
    </source>
</evidence>
<evidence type="ECO:0000256" key="4">
    <source>
        <dbReference type="ARBA" id="ARBA00022989"/>
    </source>
</evidence>
<reference evidence="8 9" key="2">
    <citation type="journal article" date="2012" name="Stand. Genomic Sci.">
        <title>Complete genome sequence of the moderately thermophilic mineral-sulfide-oxidizing firmicute Sulfobacillus acidophilus type strain (NAL(T)).</title>
        <authorList>
            <person name="Anderson I."/>
            <person name="Chertkov O."/>
            <person name="Chen A."/>
            <person name="Saunders E."/>
            <person name="Lapidus A."/>
            <person name="Nolan M."/>
            <person name="Lucas S."/>
            <person name="Hammon N."/>
            <person name="Deshpande S."/>
            <person name="Cheng J.F."/>
            <person name="Han C."/>
            <person name="Tapia R."/>
            <person name="Goodwin L.A."/>
            <person name="Pitluck S."/>
            <person name="Liolios K."/>
            <person name="Pagani I."/>
            <person name="Ivanova N."/>
            <person name="Mikhailova N."/>
            <person name="Pati A."/>
            <person name="Palaniappan K."/>
            <person name="Land M."/>
            <person name="Pan C."/>
            <person name="Rohde M."/>
            <person name="Pukall R."/>
            <person name="Goker M."/>
            <person name="Detter J.C."/>
            <person name="Woyke T."/>
            <person name="Bristow J."/>
            <person name="Eisen J.A."/>
            <person name="Markowitz V."/>
            <person name="Hugenholtz P."/>
            <person name="Kyrpides N.C."/>
            <person name="Klenk H.P."/>
            <person name="Mavromatis K."/>
        </authorList>
    </citation>
    <scope>NUCLEOTIDE SEQUENCE [LARGE SCALE GENOMIC DNA]</scope>
    <source>
        <strain evidence="9">ATCC 700253 / DSM 10332 / NAL</strain>
    </source>
</reference>
<proteinExistence type="predicted"/>
<feature type="transmembrane region" description="Helical" evidence="6">
    <location>
        <begin position="334"/>
        <end position="354"/>
    </location>
</feature>
<dbReference type="AlphaFoldDB" id="G8U178"/>
<feature type="transmembrane region" description="Helical" evidence="6">
    <location>
        <begin position="104"/>
        <end position="126"/>
    </location>
</feature>
<evidence type="ECO:0000256" key="6">
    <source>
        <dbReference type="SAM" id="Phobius"/>
    </source>
</evidence>
<dbReference type="PROSITE" id="PS00216">
    <property type="entry name" value="SUGAR_TRANSPORT_1"/>
    <property type="match status" value="1"/>
</dbReference>
<feature type="transmembrane region" description="Helical" evidence="6">
    <location>
        <begin position="172"/>
        <end position="192"/>
    </location>
</feature>
<keyword evidence="2" id="KW-0813">Transport</keyword>
<dbReference type="InterPro" id="IPR036259">
    <property type="entry name" value="MFS_trans_sf"/>
</dbReference>
<dbReference type="Pfam" id="PF07690">
    <property type="entry name" value="MFS_1"/>
    <property type="match status" value="1"/>
</dbReference>
<dbReference type="KEGG" id="sap:Sulac_0808"/>
<sequence>MNSTVQERWTRADSWSFWAFALGFLLENYIFSMAPIANGWVSNMPKSLTSLLLAWAPLWLIIGIMVAGPVSDRVGRKNTFYLTMALYGIGGLGLIFFSHTYTTLLIFLALLLFASGGEMNTIMVASHEIMPRQHRSKTIMLALNFINLGGVILGALALLTRSFNSSVAFQKATVGVALLIVLIVLLFARVNTPESLRWLIRKGDRERAEAEALKYYGPEEGPVRLRLAEGAHESSAASSQTPRVSMAVRWYTTLTISFAGSAGFGLMTYVLGPYYFKNDAALIVFIATLVGFISGFFGFWADRWSRKMLLLIGYAGTFLSTVVIYFTVGSWAKNLALFWVLLVILNLFTNIGYLTEDTLKGEVWPTRHRGTYTALVRFISIGLYIVTIYITQNFSLTHTMLFNMFIWAIGLSGALVWYVKGHETGRGVSIDHASLE</sequence>
<dbReference type="PROSITE" id="PS50850">
    <property type="entry name" value="MFS"/>
    <property type="match status" value="1"/>
</dbReference>
<dbReference type="Proteomes" id="UP000005439">
    <property type="component" value="Chromosome"/>
</dbReference>
<dbReference type="Gene3D" id="1.20.1250.20">
    <property type="entry name" value="MFS general substrate transporter like domains"/>
    <property type="match status" value="1"/>
</dbReference>
<feature type="transmembrane region" description="Helical" evidence="6">
    <location>
        <begin position="138"/>
        <end position="160"/>
    </location>
</feature>
<evidence type="ECO:0000256" key="1">
    <source>
        <dbReference type="ARBA" id="ARBA00004651"/>
    </source>
</evidence>
<dbReference type="STRING" id="679936.Sulac_0808"/>
<feature type="transmembrane region" description="Helical" evidence="6">
    <location>
        <begin position="308"/>
        <end position="328"/>
    </location>
</feature>
<dbReference type="InterPro" id="IPR005829">
    <property type="entry name" value="Sugar_transporter_CS"/>
</dbReference>
<protein>
    <submittedName>
        <fullName evidence="8">Major facilitator superfamily MFS_1</fullName>
    </submittedName>
</protein>
<evidence type="ECO:0000259" key="7">
    <source>
        <dbReference type="PROSITE" id="PS50850"/>
    </source>
</evidence>
<feature type="transmembrane region" description="Helical" evidence="6">
    <location>
        <begin position="12"/>
        <end position="31"/>
    </location>
</feature>
<name>G8U178_SULAD</name>
<dbReference type="InterPro" id="IPR011701">
    <property type="entry name" value="MFS"/>
</dbReference>
<dbReference type="GO" id="GO:0005886">
    <property type="term" value="C:plasma membrane"/>
    <property type="evidence" value="ECO:0007669"/>
    <property type="project" value="UniProtKB-SubCell"/>
</dbReference>
<keyword evidence="4 6" id="KW-1133">Transmembrane helix</keyword>
<feature type="transmembrane region" description="Helical" evidence="6">
    <location>
        <begin position="375"/>
        <end position="394"/>
    </location>
</feature>
<keyword evidence="9" id="KW-1185">Reference proteome</keyword>
<feature type="transmembrane region" description="Helical" evidence="6">
    <location>
        <begin position="250"/>
        <end position="276"/>
    </location>
</feature>
<accession>G8U178</accession>
<evidence type="ECO:0000256" key="5">
    <source>
        <dbReference type="ARBA" id="ARBA00023136"/>
    </source>
</evidence>
<dbReference type="PATRIC" id="fig|679936.5.peg.861"/>
<dbReference type="HOGENOM" id="CLU_055959_0_0_9"/>
<dbReference type="InterPro" id="IPR020846">
    <property type="entry name" value="MFS_dom"/>
</dbReference>
<evidence type="ECO:0000256" key="2">
    <source>
        <dbReference type="ARBA" id="ARBA00022448"/>
    </source>
</evidence>
<keyword evidence="3 6" id="KW-0812">Transmembrane</keyword>
<reference evidence="9" key="1">
    <citation type="submission" date="2011-12" db="EMBL/GenBank/DDBJ databases">
        <title>The complete genome of chromosome of Sulfobacillus acidophilus DSM 10332.</title>
        <authorList>
            <person name="Lucas S."/>
            <person name="Han J."/>
            <person name="Lapidus A."/>
            <person name="Bruce D."/>
            <person name="Goodwin L."/>
            <person name="Pitluck S."/>
            <person name="Peters L."/>
            <person name="Kyrpides N."/>
            <person name="Mavromatis K."/>
            <person name="Ivanova N."/>
            <person name="Mikhailova N."/>
            <person name="Chertkov O."/>
            <person name="Saunders E."/>
            <person name="Detter J.C."/>
            <person name="Tapia R."/>
            <person name="Han C."/>
            <person name="Land M."/>
            <person name="Hauser L."/>
            <person name="Markowitz V."/>
            <person name="Cheng J.-F."/>
            <person name="Hugenholtz P."/>
            <person name="Woyke T."/>
            <person name="Wu D."/>
            <person name="Pukall R."/>
            <person name="Gehrich-Schroeter G."/>
            <person name="Schneider S."/>
            <person name="Klenk H.-P."/>
            <person name="Eisen J.A."/>
        </authorList>
    </citation>
    <scope>NUCLEOTIDE SEQUENCE [LARGE SCALE GENOMIC DNA]</scope>
    <source>
        <strain evidence="9">ATCC 700253 / DSM 10332 / NAL</strain>
    </source>
</reference>
<feature type="transmembrane region" description="Helical" evidence="6">
    <location>
        <begin position="51"/>
        <end position="68"/>
    </location>
</feature>
<dbReference type="PANTHER" id="PTHR24064">
    <property type="entry name" value="SOLUTE CARRIER FAMILY 22 MEMBER"/>
    <property type="match status" value="1"/>
</dbReference>
<evidence type="ECO:0000313" key="9">
    <source>
        <dbReference type="Proteomes" id="UP000005439"/>
    </source>
</evidence>
<feature type="domain" description="Major facilitator superfamily (MFS) profile" evidence="7">
    <location>
        <begin position="1"/>
        <end position="425"/>
    </location>
</feature>
<dbReference type="SUPFAM" id="SSF103473">
    <property type="entry name" value="MFS general substrate transporter"/>
    <property type="match status" value="1"/>
</dbReference>
<comment type="subcellular location">
    <subcellularLocation>
        <location evidence="1">Cell membrane</location>
        <topology evidence="1">Multi-pass membrane protein</topology>
    </subcellularLocation>
</comment>
<evidence type="ECO:0000256" key="3">
    <source>
        <dbReference type="ARBA" id="ARBA00022692"/>
    </source>
</evidence>
<dbReference type="GO" id="GO:0022857">
    <property type="term" value="F:transmembrane transporter activity"/>
    <property type="evidence" value="ECO:0007669"/>
    <property type="project" value="InterPro"/>
</dbReference>
<dbReference type="EMBL" id="CP003179">
    <property type="protein sequence ID" value="AEW04311.1"/>
    <property type="molecule type" value="Genomic_DNA"/>
</dbReference>
<feature type="transmembrane region" description="Helical" evidence="6">
    <location>
        <begin position="80"/>
        <end position="98"/>
    </location>
</feature>
<organism evidence="8 9">
    <name type="scientific">Sulfobacillus acidophilus (strain ATCC 700253 / DSM 10332 / NAL)</name>
    <dbReference type="NCBI Taxonomy" id="679936"/>
    <lineage>
        <taxon>Bacteria</taxon>
        <taxon>Bacillati</taxon>
        <taxon>Bacillota</taxon>
        <taxon>Clostridia</taxon>
        <taxon>Eubacteriales</taxon>
        <taxon>Clostridiales Family XVII. Incertae Sedis</taxon>
        <taxon>Sulfobacillus</taxon>
    </lineage>
</organism>
<keyword evidence="5 6" id="KW-0472">Membrane</keyword>